<keyword evidence="2" id="KW-1185">Reference proteome</keyword>
<organism evidence="1 2">
    <name type="scientific">Forsythia ovata</name>
    <dbReference type="NCBI Taxonomy" id="205694"/>
    <lineage>
        <taxon>Eukaryota</taxon>
        <taxon>Viridiplantae</taxon>
        <taxon>Streptophyta</taxon>
        <taxon>Embryophyta</taxon>
        <taxon>Tracheophyta</taxon>
        <taxon>Spermatophyta</taxon>
        <taxon>Magnoliopsida</taxon>
        <taxon>eudicotyledons</taxon>
        <taxon>Gunneridae</taxon>
        <taxon>Pentapetalae</taxon>
        <taxon>asterids</taxon>
        <taxon>lamiids</taxon>
        <taxon>Lamiales</taxon>
        <taxon>Oleaceae</taxon>
        <taxon>Forsythieae</taxon>
        <taxon>Forsythia</taxon>
    </lineage>
</organism>
<comment type="caution">
    <text evidence="1">The sequence shown here is derived from an EMBL/GenBank/DDBJ whole genome shotgun (WGS) entry which is preliminary data.</text>
</comment>
<proteinExistence type="predicted"/>
<dbReference type="EMBL" id="JBFOLJ010000006">
    <property type="protein sequence ID" value="KAL2529648.1"/>
    <property type="molecule type" value="Genomic_DNA"/>
</dbReference>
<accession>A0ABD1UX72</accession>
<dbReference type="AlphaFoldDB" id="A0ABD1UX72"/>
<reference evidence="2" key="1">
    <citation type="submission" date="2024-07" db="EMBL/GenBank/DDBJ databases">
        <title>Two chromosome-level genome assemblies of Korean endemic species Abeliophyllum distichum and Forsythia ovata (Oleaceae).</title>
        <authorList>
            <person name="Jang H."/>
        </authorList>
    </citation>
    <scope>NUCLEOTIDE SEQUENCE [LARGE SCALE GENOMIC DNA]</scope>
</reference>
<gene>
    <name evidence="1" type="ORF">Fot_22249</name>
</gene>
<evidence type="ECO:0000313" key="1">
    <source>
        <dbReference type="EMBL" id="KAL2529648.1"/>
    </source>
</evidence>
<dbReference type="PANTHER" id="PTHR32018">
    <property type="entry name" value="RHAMNOGALACTURONATE LYASE FAMILY PROTEIN"/>
    <property type="match status" value="1"/>
</dbReference>
<sequence>MIGKGIFHFMKTMYPPRGRELAYPEKVLLFDPVEPEFKGEEWRTSQTGPHFSCQSYNTCCTSPRKIYLEMVLMLEWLHQERDGSFQTENKVYQFWANANDDGCKINVGDLVYIPPPRDGPTLWKIGIPGRSTAEFFVPDPNPMYINRLYINHPADRFWQCGLWERYADL</sequence>
<protein>
    <submittedName>
        <fullName evidence="1">Rhamnogalacturonan endolyase</fullName>
    </submittedName>
</protein>
<dbReference type="InterPro" id="IPR051850">
    <property type="entry name" value="Polysacch_Lyase_4"/>
</dbReference>
<evidence type="ECO:0000313" key="2">
    <source>
        <dbReference type="Proteomes" id="UP001604277"/>
    </source>
</evidence>
<dbReference type="Proteomes" id="UP001604277">
    <property type="component" value="Unassembled WGS sequence"/>
</dbReference>
<dbReference type="PANTHER" id="PTHR32018:SF29">
    <property type="entry name" value="RHAMNOGALACTURONAN ENDOLYASE"/>
    <property type="match status" value="1"/>
</dbReference>
<name>A0ABD1UX72_9LAMI</name>